<dbReference type="InterPro" id="IPR000515">
    <property type="entry name" value="MetI-like"/>
</dbReference>
<protein>
    <submittedName>
        <fullName evidence="11">Amino acid ABC transporter permease</fullName>
    </submittedName>
    <submittedName>
        <fullName evidence="12">General L-amino acid transport system permease protein</fullName>
    </submittedName>
</protein>
<dbReference type="Proteomes" id="UP000051562">
    <property type="component" value="Unassembled WGS sequence"/>
</dbReference>
<evidence type="ECO:0000256" key="1">
    <source>
        <dbReference type="ARBA" id="ARBA00004429"/>
    </source>
</evidence>
<organism evidence="11 13">
    <name type="scientific">Bosea thiooxidans</name>
    <dbReference type="NCBI Taxonomy" id="53254"/>
    <lineage>
        <taxon>Bacteria</taxon>
        <taxon>Pseudomonadati</taxon>
        <taxon>Pseudomonadota</taxon>
        <taxon>Alphaproteobacteria</taxon>
        <taxon>Hyphomicrobiales</taxon>
        <taxon>Boseaceae</taxon>
        <taxon>Bosea</taxon>
    </lineage>
</organism>
<dbReference type="PROSITE" id="PS50928">
    <property type="entry name" value="ABC_TM1"/>
    <property type="match status" value="1"/>
</dbReference>
<evidence type="ECO:0000256" key="2">
    <source>
        <dbReference type="ARBA" id="ARBA00010072"/>
    </source>
</evidence>
<evidence type="ECO:0000256" key="4">
    <source>
        <dbReference type="ARBA" id="ARBA00022475"/>
    </source>
</evidence>
<reference evidence="12 14" key="2">
    <citation type="submission" date="2017-02" db="EMBL/GenBank/DDBJ databases">
        <authorList>
            <person name="Peterson S.W."/>
        </authorList>
    </citation>
    <scope>NUCLEOTIDE SEQUENCE [LARGE SCALE GENOMIC DNA]</scope>
    <source>
        <strain evidence="12 14">DSM 9653</strain>
    </source>
</reference>
<evidence type="ECO:0000313" key="11">
    <source>
        <dbReference type="EMBL" id="KQK29073.1"/>
    </source>
</evidence>
<name>A0A0Q3M037_9HYPH</name>
<evidence type="ECO:0000256" key="7">
    <source>
        <dbReference type="ARBA" id="ARBA00022989"/>
    </source>
</evidence>
<dbReference type="Gene3D" id="1.10.3720.10">
    <property type="entry name" value="MetI-like"/>
    <property type="match status" value="1"/>
</dbReference>
<dbReference type="AlphaFoldDB" id="A0A0Q3M037"/>
<keyword evidence="3 9" id="KW-0813">Transport</keyword>
<feature type="transmembrane region" description="Helical" evidence="9">
    <location>
        <begin position="213"/>
        <end position="233"/>
    </location>
</feature>
<comment type="subcellular location">
    <subcellularLocation>
        <location evidence="1">Cell inner membrane</location>
        <topology evidence="1">Multi-pass membrane protein</topology>
    </subcellularLocation>
    <subcellularLocation>
        <location evidence="9">Cell membrane</location>
        <topology evidence="9">Multi-pass membrane protein</topology>
    </subcellularLocation>
</comment>
<evidence type="ECO:0000256" key="5">
    <source>
        <dbReference type="ARBA" id="ARBA00022692"/>
    </source>
</evidence>
<dbReference type="CDD" id="cd06261">
    <property type="entry name" value="TM_PBP2"/>
    <property type="match status" value="1"/>
</dbReference>
<evidence type="ECO:0000259" key="10">
    <source>
        <dbReference type="PROSITE" id="PS50928"/>
    </source>
</evidence>
<keyword evidence="6" id="KW-0029">Amino-acid transport</keyword>
<dbReference type="RefSeq" id="WP_055729654.1">
    <property type="nucleotide sequence ID" value="NZ_FUYX01000005.1"/>
</dbReference>
<evidence type="ECO:0000256" key="9">
    <source>
        <dbReference type="RuleBase" id="RU363032"/>
    </source>
</evidence>
<evidence type="ECO:0000313" key="12">
    <source>
        <dbReference type="EMBL" id="SKB76149.1"/>
    </source>
</evidence>
<keyword evidence="5 9" id="KW-0812">Transmembrane</keyword>
<dbReference type="Proteomes" id="UP000190130">
    <property type="component" value="Unassembled WGS sequence"/>
</dbReference>
<reference evidence="11 13" key="1">
    <citation type="submission" date="2015-10" db="EMBL/GenBank/DDBJ databases">
        <title>Draft genome of Bosea thiooxidans.</title>
        <authorList>
            <person name="Wang X."/>
        </authorList>
    </citation>
    <scope>NUCLEOTIDE SEQUENCE [LARGE SCALE GENOMIC DNA]</scope>
    <source>
        <strain evidence="11 13">CGMCC 9174</strain>
    </source>
</reference>
<dbReference type="InterPro" id="IPR010065">
    <property type="entry name" value="AA_ABC_transptr_permease_3TM"/>
</dbReference>
<dbReference type="EMBL" id="LMAR01000053">
    <property type="protein sequence ID" value="KQK29073.1"/>
    <property type="molecule type" value="Genomic_DNA"/>
</dbReference>
<evidence type="ECO:0000256" key="6">
    <source>
        <dbReference type="ARBA" id="ARBA00022970"/>
    </source>
</evidence>
<dbReference type="GO" id="GO:0043190">
    <property type="term" value="C:ATP-binding cassette (ABC) transporter complex"/>
    <property type="evidence" value="ECO:0007669"/>
    <property type="project" value="InterPro"/>
</dbReference>
<dbReference type="GO" id="GO:0006865">
    <property type="term" value="P:amino acid transport"/>
    <property type="evidence" value="ECO:0007669"/>
    <property type="project" value="UniProtKB-KW"/>
</dbReference>
<accession>A0A0Q3M037</accession>
<feature type="transmembrane region" description="Helical" evidence="9">
    <location>
        <begin position="20"/>
        <end position="38"/>
    </location>
</feature>
<dbReference type="EMBL" id="FUYX01000005">
    <property type="protein sequence ID" value="SKB76149.1"/>
    <property type="molecule type" value="Genomic_DNA"/>
</dbReference>
<comment type="similarity">
    <text evidence="2">Belongs to the binding-protein-dependent transport system permease family. HisMQ subfamily.</text>
</comment>
<evidence type="ECO:0000256" key="3">
    <source>
        <dbReference type="ARBA" id="ARBA00022448"/>
    </source>
</evidence>
<keyword evidence="8 9" id="KW-0472">Membrane</keyword>
<keyword evidence="4" id="KW-1003">Cell membrane</keyword>
<keyword evidence="13" id="KW-1185">Reference proteome</keyword>
<dbReference type="InterPro" id="IPR043429">
    <property type="entry name" value="ArtM/GltK/GlnP/TcyL/YhdX-like"/>
</dbReference>
<dbReference type="SUPFAM" id="SSF161098">
    <property type="entry name" value="MetI-like"/>
    <property type="match status" value="2"/>
</dbReference>
<feature type="transmembrane region" description="Helical" evidence="9">
    <location>
        <begin position="90"/>
        <end position="113"/>
    </location>
</feature>
<sequence>MANSASSPVRLLYDVRVRAVLYQVVAVALVLGIGLYLFGTVSRKLAEQNIATGFDYLSRPAGFVISQSFISYDSGNTYGRAILVGLLNTIWVSVFAVILSTVLGLVVGIARLSRNPLLSTLALLYVEALRNVPLLLYLFLWYALIVAVFPPVREAWQILPDVFLSNGGLIMPSIRWSAAHTGVLASATIGIVLAFVVAAFMRRHRVASGHARAAWPFVLAALFVPPLIGFLLFQPDLVVNWPEKGRFRITGGLQVTPEFTALLVGLGLSASAGIAEIVRAGILSVGRGQWEAARSVGLHDRQTMRLVVLPQALRVIIPPLTSSYLSTFKNSSLAIAIGYPDLVMVSNTTMNQTGQAIEGIAIFMLVYLGMSIAISMLMNWYNARVALVER</sequence>
<dbReference type="STRING" id="53254.SAMN05660750_02165"/>
<proteinExistence type="inferred from homology"/>
<dbReference type="InterPro" id="IPR035906">
    <property type="entry name" value="MetI-like_sf"/>
</dbReference>
<gene>
    <name evidence="11" type="ORF">ARD30_19835</name>
    <name evidence="12" type="ORF">SAMN05660750_02165</name>
</gene>
<dbReference type="PANTHER" id="PTHR30614">
    <property type="entry name" value="MEMBRANE COMPONENT OF AMINO ACID ABC TRANSPORTER"/>
    <property type="match status" value="1"/>
</dbReference>
<keyword evidence="7 9" id="KW-1133">Transmembrane helix</keyword>
<dbReference type="GO" id="GO:0022857">
    <property type="term" value="F:transmembrane transporter activity"/>
    <property type="evidence" value="ECO:0007669"/>
    <property type="project" value="InterPro"/>
</dbReference>
<dbReference type="NCBIfam" id="TIGR01726">
    <property type="entry name" value="HEQRo_perm_3TM"/>
    <property type="match status" value="1"/>
</dbReference>
<feature type="transmembrane region" description="Helical" evidence="9">
    <location>
        <begin position="360"/>
        <end position="381"/>
    </location>
</feature>
<dbReference type="Pfam" id="PF00528">
    <property type="entry name" value="BPD_transp_1"/>
    <property type="match status" value="1"/>
</dbReference>
<evidence type="ECO:0000256" key="8">
    <source>
        <dbReference type="ARBA" id="ARBA00023136"/>
    </source>
</evidence>
<dbReference type="PANTHER" id="PTHR30614:SF37">
    <property type="entry name" value="AMINO-ACID ABC TRANSPORTER PERMEASE PROTEIN YHDX-RELATED"/>
    <property type="match status" value="1"/>
</dbReference>
<dbReference type="OrthoDB" id="9808531at2"/>
<feature type="domain" description="ABC transmembrane type-1" evidence="10">
    <location>
        <begin position="86"/>
        <end position="378"/>
    </location>
</feature>
<evidence type="ECO:0000313" key="13">
    <source>
        <dbReference type="Proteomes" id="UP000051562"/>
    </source>
</evidence>
<feature type="transmembrane region" description="Helical" evidence="9">
    <location>
        <begin position="178"/>
        <end position="201"/>
    </location>
</feature>
<feature type="transmembrane region" description="Helical" evidence="9">
    <location>
        <begin position="134"/>
        <end position="152"/>
    </location>
</feature>
<feature type="transmembrane region" description="Helical" evidence="9">
    <location>
        <begin position="259"/>
        <end position="278"/>
    </location>
</feature>
<evidence type="ECO:0000313" key="14">
    <source>
        <dbReference type="Proteomes" id="UP000190130"/>
    </source>
</evidence>